<keyword evidence="4" id="KW-0378">Hydrolase</keyword>
<accession>A0A290QAX0</accession>
<evidence type="ECO:0000259" key="2">
    <source>
        <dbReference type="Pfam" id="PF22585"/>
    </source>
</evidence>
<keyword evidence="4" id="KW-0326">Glycosidase</keyword>
<feature type="chain" id="PRO_5012968029" evidence="1">
    <location>
        <begin position="23"/>
        <end position="604"/>
    </location>
</feature>
<keyword evidence="1" id="KW-0732">Signal</keyword>
<protein>
    <submittedName>
        <fullName evidence="4">Six-hairpin glycosidase</fullName>
    </submittedName>
</protein>
<dbReference type="InterPro" id="IPR056425">
    <property type="entry name" value="Beta-prop_BT_1020"/>
</dbReference>
<dbReference type="OrthoDB" id="177453at2"/>
<dbReference type="EMBL" id="CP023344">
    <property type="protein sequence ID" value="ATC63376.1"/>
    <property type="molecule type" value="Genomic_DNA"/>
</dbReference>
<dbReference type="InterPro" id="IPR036278">
    <property type="entry name" value="Sialidase_sf"/>
</dbReference>
<dbReference type="RefSeq" id="WP_096055008.1">
    <property type="nucleotide sequence ID" value="NZ_CP023344.1"/>
</dbReference>
<dbReference type="SUPFAM" id="SSF50939">
    <property type="entry name" value="Sialidases"/>
    <property type="match status" value="1"/>
</dbReference>
<dbReference type="Pfam" id="PF24067">
    <property type="entry name" value="Beta-prop_BT_1020"/>
    <property type="match status" value="1"/>
</dbReference>
<gene>
    <name evidence="4" type="ORF">CMV30_05085</name>
</gene>
<evidence type="ECO:0000313" key="5">
    <source>
        <dbReference type="Proteomes" id="UP000217265"/>
    </source>
</evidence>
<name>A0A290QAX0_9BACT</name>
<keyword evidence="5" id="KW-1185">Reference proteome</keyword>
<evidence type="ECO:0000259" key="3">
    <source>
        <dbReference type="Pfam" id="PF24067"/>
    </source>
</evidence>
<feature type="signal peptide" evidence="1">
    <location>
        <begin position="1"/>
        <end position="22"/>
    </location>
</feature>
<dbReference type="InterPro" id="IPR054490">
    <property type="entry name" value="BT_1020-like_b-sandwich_1"/>
</dbReference>
<dbReference type="KEGG" id="vbh:CMV30_05085"/>
<evidence type="ECO:0000313" key="4">
    <source>
        <dbReference type="EMBL" id="ATC63376.1"/>
    </source>
</evidence>
<feature type="domain" description="BT-1020-like structural beta-sandwich" evidence="2">
    <location>
        <begin position="417"/>
        <end position="575"/>
    </location>
</feature>
<dbReference type="GO" id="GO:0016798">
    <property type="term" value="F:hydrolase activity, acting on glycosyl bonds"/>
    <property type="evidence" value="ECO:0007669"/>
    <property type="project" value="UniProtKB-KW"/>
</dbReference>
<dbReference type="Pfam" id="PF22585">
    <property type="entry name" value="Sialidase-like_CBM"/>
    <property type="match status" value="1"/>
</dbReference>
<organism evidence="4 5">
    <name type="scientific">Nibricoccus aquaticus</name>
    <dbReference type="NCBI Taxonomy" id="2576891"/>
    <lineage>
        <taxon>Bacteria</taxon>
        <taxon>Pseudomonadati</taxon>
        <taxon>Verrucomicrobiota</taxon>
        <taxon>Opitutia</taxon>
        <taxon>Opitutales</taxon>
        <taxon>Opitutaceae</taxon>
        <taxon>Nibricoccus</taxon>
    </lineage>
</organism>
<feature type="domain" description="BT-1020-like N-terminal beta-propeller" evidence="3">
    <location>
        <begin position="38"/>
        <end position="245"/>
    </location>
</feature>
<evidence type="ECO:0000256" key="1">
    <source>
        <dbReference type="SAM" id="SignalP"/>
    </source>
</evidence>
<reference evidence="4 5" key="1">
    <citation type="submission" date="2017-09" db="EMBL/GenBank/DDBJ databases">
        <title>Complete genome sequence of Verrucomicrobial strain HZ-65, isolated from freshwater.</title>
        <authorList>
            <person name="Choi A."/>
        </authorList>
    </citation>
    <scope>NUCLEOTIDE SEQUENCE [LARGE SCALE GENOMIC DNA]</scope>
    <source>
        <strain evidence="4 5">HZ-65</strain>
    </source>
</reference>
<proteinExistence type="predicted"/>
<sequence>MKSTLRALPLSAFALATTALLAADPAAPELVLTDTQRVESTADGALRPAVGVHNIQVVRANRTTAQHTDPSINHTYLHAPMLAYWRGQFYVDYLSGPVNEHDHNTVTNYATSPDGLTWSTPKTLFPAIKLADGTLSLMHQRASFYVAPGDRLLATGFHGQYPSPNDGTGIGRVIREIKADGSLGPIYVIRLNRHAGHTEKSLPYPLYTAAPDKSFVAACDALLADRRYTSQWWEEEKSDDGYFNLTLKAVSTVRRPDGSLLAIAKDAQHASSTDEGKTWKRLGFAENLPVNSSKYWLDKTTDGRFALVFNPTSRLRFPLAIATSTDAKNFGDLLTIHGDLPPQRFPGKFKNLGAQYVRGISEGNGTPPDGGLWLTYSTHKEDIWVSRVPVPVTGTVPDKPIQDNFDATALNTLPANWNIYSPAWAPVRVTDSGDATQRRSLELRDEDPYEYARAVRVFPATHGVKIEFKVLPRQSTARLEIDILGPRGERQSSFAFGTDGHLWLNHEGIWTDNGPYSAGQWFTFSYALPPNPKSDRGTWLINGKPTTPPAGGPIELTATIERLSFRTGPLADRPEGRGKDIPDADEKVPAASFLIDDVAITPVR</sequence>
<dbReference type="AlphaFoldDB" id="A0A290QAX0"/>
<dbReference type="Proteomes" id="UP000217265">
    <property type="component" value="Chromosome"/>
</dbReference>
<dbReference type="CDD" id="cd15482">
    <property type="entry name" value="Sialidase_non-viral"/>
    <property type="match status" value="1"/>
</dbReference>